<keyword evidence="2" id="KW-0847">Vitamin C</keyword>
<evidence type="ECO:0000313" key="6">
    <source>
        <dbReference type="Proteomes" id="UP000006729"/>
    </source>
</evidence>
<reference evidence="5 6" key="1">
    <citation type="journal article" date="2006" name="Science">
        <title>The genome of black cottonwood, Populus trichocarpa (Torr. &amp; Gray).</title>
        <authorList>
            <person name="Tuskan G.A."/>
            <person name="Difazio S."/>
            <person name="Jansson S."/>
            <person name="Bohlmann J."/>
            <person name="Grigoriev I."/>
            <person name="Hellsten U."/>
            <person name="Putnam N."/>
            <person name="Ralph S."/>
            <person name="Rombauts S."/>
            <person name="Salamov A."/>
            <person name="Schein J."/>
            <person name="Sterck L."/>
            <person name="Aerts A."/>
            <person name="Bhalerao R.R."/>
            <person name="Bhalerao R.P."/>
            <person name="Blaudez D."/>
            <person name="Boerjan W."/>
            <person name="Brun A."/>
            <person name="Brunner A."/>
            <person name="Busov V."/>
            <person name="Campbell M."/>
            <person name="Carlson J."/>
            <person name="Chalot M."/>
            <person name="Chapman J."/>
            <person name="Chen G.L."/>
            <person name="Cooper D."/>
            <person name="Coutinho P.M."/>
            <person name="Couturier J."/>
            <person name="Covert S."/>
            <person name="Cronk Q."/>
            <person name="Cunningham R."/>
            <person name="Davis J."/>
            <person name="Degroeve S."/>
            <person name="Dejardin A."/>
            <person name="Depamphilis C."/>
            <person name="Detter J."/>
            <person name="Dirks B."/>
            <person name="Dubchak I."/>
            <person name="Duplessis S."/>
            <person name="Ehlting J."/>
            <person name="Ellis B."/>
            <person name="Gendler K."/>
            <person name="Goodstein D."/>
            <person name="Gribskov M."/>
            <person name="Grimwood J."/>
            <person name="Groover A."/>
            <person name="Gunter L."/>
            <person name="Hamberger B."/>
            <person name="Heinze B."/>
            <person name="Helariutta Y."/>
            <person name="Henrissat B."/>
            <person name="Holligan D."/>
            <person name="Holt R."/>
            <person name="Huang W."/>
            <person name="Islam-Faridi N."/>
            <person name="Jones S."/>
            <person name="Jones-Rhoades M."/>
            <person name="Jorgensen R."/>
            <person name="Joshi C."/>
            <person name="Kangasjarvi J."/>
            <person name="Karlsson J."/>
            <person name="Kelleher C."/>
            <person name="Kirkpatrick R."/>
            <person name="Kirst M."/>
            <person name="Kohler A."/>
            <person name="Kalluri U."/>
            <person name="Larimer F."/>
            <person name="Leebens-Mack J."/>
            <person name="Leple J.C."/>
            <person name="Locascio P."/>
            <person name="Lou Y."/>
            <person name="Lucas S."/>
            <person name="Martin F."/>
            <person name="Montanini B."/>
            <person name="Napoli C."/>
            <person name="Nelson D.R."/>
            <person name="Nelson C."/>
            <person name="Nieminen K."/>
            <person name="Nilsson O."/>
            <person name="Pereda V."/>
            <person name="Peter G."/>
            <person name="Philippe R."/>
            <person name="Pilate G."/>
            <person name="Poliakov A."/>
            <person name="Razumovskaya J."/>
            <person name="Richardson P."/>
            <person name="Rinaldi C."/>
            <person name="Ritland K."/>
            <person name="Rouze P."/>
            <person name="Ryaboy D."/>
            <person name="Schmutz J."/>
            <person name="Schrader J."/>
            <person name="Segerman B."/>
            <person name="Shin H."/>
            <person name="Siddiqui A."/>
            <person name="Sterky F."/>
            <person name="Terry A."/>
            <person name="Tsai C.J."/>
            <person name="Uberbacher E."/>
            <person name="Unneberg P."/>
            <person name="Vahala J."/>
            <person name="Wall K."/>
            <person name="Wessler S."/>
            <person name="Yang G."/>
            <person name="Yin T."/>
            <person name="Douglas C."/>
            <person name="Marra M."/>
            <person name="Sandberg G."/>
            <person name="Van de Peer Y."/>
            <person name="Rokhsar D."/>
        </authorList>
    </citation>
    <scope>NUCLEOTIDE SEQUENCE [LARGE SCALE GENOMIC DNA]</scope>
    <source>
        <strain evidence="6">cv. Nisqually</strain>
    </source>
</reference>
<dbReference type="GO" id="GO:0046872">
    <property type="term" value="F:metal ion binding"/>
    <property type="evidence" value="ECO:0007669"/>
    <property type="project" value="UniProtKB-KW"/>
</dbReference>
<keyword evidence="1" id="KW-0479">Metal-binding</keyword>
<evidence type="ECO:0000256" key="1">
    <source>
        <dbReference type="ARBA" id="ARBA00022723"/>
    </source>
</evidence>
<accession>A0A2K1ZXQ7</accession>
<dbReference type="InterPro" id="IPR050295">
    <property type="entry name" value="Plant_2OG-oxidoreductases"/>
</dbReference>
<sequence length="199" mass="22922">MGCQVHSSKLHVIVFCITVEEKQKCARAVNGSEGTVSEKIESFSDQFGDRGLVRGMFNFYPRCSRPDLVLGVKPRTDRSGITVLPQDREVEGLQIMSDGMFRSPLLRVVTNSELYKLYLEISSNNLIFELKWFVVLFNEPDPEKDFGPVDCLVDEQRPRLYRNVKNYSLIYYEWHQKGNVAIDTLKISSWCTLCCFLFS</sequence>
<dbReference type="SUPFAM" id="SSF51197">
    <property type="entry name" value="Clavaminate synthase-like"/>
    <property type="match status" value="1"/>
</dbReference>
<proteinExistence type="predicted"/>
<keyword evidence="3" id="KW-0408">Iron</keyword>
<dbReference type="STRING" id="3694.A0A2K1ZXQ7"/>
<dbReference type="EMBL" id="CM009295">
    <property type="protein sequence ID" value="PNT30063.1"/>
    <property type="molecule type" value="Genomic_DNA"/>
</dbReference>
<dbReference type="PANTHER" id="PTHR47991">
    <property type="entry name" value="OXOGLUTARATE/IRON-DEPENDENT DIOXYGENASE"/>
    <property type="match status" value="1"/>
</dbReference>
<dbReference type="InParanoid" id="A0A2K1ZXQ7"/>
<protein>
    <recommendedName>
        <fullName evidence="4">Isopenicillin N synthase-like Fe(2+) 2OG dioxygenase domain-containing protein</fullName>
    </recommendedName>
</protein>
<evidence type="ECO:0000259" key="4">
    <source>
        <dbReference type="Pfam" id="PF03171"/>
    </source>
</evidence>
<dbReference type="GO" id="GO:0031418">
    <property type="term" value="F:L-ascorbic acid binding"/>
    <property type="evidence" value="ECO:0007669"/>
    <property type="project" value="UniProtKB-KW"/>
</dbReference>
<organism evidence="5 6">
    <name type="scientific">Populus trichocarpa</name>
    <name type="common">Western balsam poplar</name>
    <name type="synonym">Populus balsamifera subsp. trichocarpa</name>
    <dbReference type="NCBI Taxonomy" id="3694"/>
    <lineage>
        <taxon>Eukaryota</taxon>
        <taxon>Viridiplantae</taxon>
        <taxon>Streptophyta</taxon>
        <taxon>Embryophyta</taxon>
        <taxon>Tracheophyta</taxon>
        <taxon>Spermatophyta</taxon>
        <taxon>Magnoliopsida</taxon>
        <taxon>eudicotyledons</taxon>
        <taxon>Gunneridae</taxon>
        <taxon>Pentapetalae</taxon>
        <taxon>rosids</taxon>
        <taxon>fabids</taxon>
        <taxon>Malpighiales</taxon>
        <taxon>Salicaceae</taxon>
        <taxon>Saliceae</taxon>
        <taxon>Populus</taxon>
    </lineage>
</organism>
<evidence type="ECO:0000313" key="5">
    <source>
        <dbReference type="EMBL" id="PNT30063.1"/>
    </source>
</evidence>
<evidence type="ECO:0000256" key="2">
    <source>
        <dbReference type="ARBA" id="ARBA00022896"/>
    </source>
</evidence>
<dbReference type="InterPro" id="IPR027443">
    <property type="entry name" value="IPNS-like_sf"/>
</dbReference>
<dbReference type="Gene3D" id="2.60.120.330">
    <property type="entry name" value="B-lactam Antibiotic, Isopenicillin N Synthase, Chain"/>
    <property type="match status" value="1"/>
</dbReference>
<evidence type="ECO:0000256" key="3">
    <source>
        <dbReference type="ARBA" id="ARBA00023004"/>
    </source>
</evidence>
<dbReference type="Pfam" id="PF03171">
    <property type="entry name" value="2OG-FeII_Oxy"/>
    <property type="match status" value="1"/>
</dbReference>
<dbReference type="Proteomes" id="UP000006729">
    <property type="component" value="Chromosome 6"/>
</dbReference>
<keyword evidence="6" id="KW-1185">Reference proteome</keyword>
<feature type="domain" description="Isopenicillin N synthase-like Fe(2+) 2OG dioxygenase" evidence="4">
    <location>
        <begin position="57"/>
        <end position="101"/>
    </location>
</feature>
<dbReference type="InterPro" id="IPR044861">
    <property type="entry name" value="IPNS-like_FE2OG_OXY"/>
</dbReference>
<name>A0A2K1ZXQ7_POPTR</name>
<dbReference type="AlphaFoldDB" id="A0A2K1ZXQ7"/>
<gene>
    <name evidence="5" type="ORF">POPTR_006G062400</name>
</gene>